<feature type="compositionally biased region" description="Low complexity" evidence="7">
    <location>
        <begin position="683"/>
        <end position="699"/>
    </location>
</feature>
<evidence type="ECO:0000256" key="4">
    <source>
        <dbReference type="ARBA" id="ARBA00022759"/>
    </source>
</evidence>
<feature type="domain" description="Reverse transcriptase RNase H-like" evidence="8">
    <location>
        <begin position="458"/>
        <end position="559"/>
    </location>
</feature>
<evidence type="ECO:0000256" key="3">
    <source>
        <dbReference type="ARBA" id="ARBA00022722"/>
    </source>
</evidence>
<comment type="caution">
    <text evidence="9">The sequence shown here is derived from an EMBL/GenBank/DDBJ whole genome shotgun (WGS) entry which is preliminary data.</text>
</comment>
<proteinExistence type="predicted"/>
<protein>
    <recommendedName>
        <fullName evidence="8">Reverse transcriptase RNase H-like domain-containing protein</fullName>
    </recommendedName>
</protein>
<dbReference type="Proteomes" id="UP001189429">
    <property type="component" value="Unassembled WGS sequence"/>
</dbReference>
<evidence type="ECO:0000256" key="7">
    <source>
        <dbReference type="SAM" id="MobiDB-lite"/>
    </source>
</evidence>
<accession>A0ABN9WYY0</accession>
<sequence>GGKPDMLDLLITFNEFCGLGDPLVFGMPSIESDFGCEIRRSCARLFGRFVDRVFPPQRSGRREAIASLRSRVSGGHAGPGGRAGPPNASRPLPPIEISDTGWAEVAVSLDGAEVAAQGVHGPFWCEGIDGDARVLNCPVFPINCSGELGMTIMAMNKSHGKTTLMPGRSACRLRRMGSEELEVMVDVEHQLELASILKDYDTLPLDRRRVATAKYKAKLRTDEEAKHFDELMAEIEAKRGKFDAPEHDQTSDEHRDLFCQIVRDKKLAHVKMKPGAMGKARQPYTMSKFNGARFSHHIEEQIKDGKLREWTRDDPMPPMVAPAFMADRKGSLLGRMVGDYTCYNKATEDVFWPAPDAESVLQRAMGKGCHTRLSIAFGGTAPAIYQHIQEGTIGSEYKPTGEKLADVFFDDTRVSDWKCAKAGADFTGYAADAEAQASRTWLIETLIEQVVSAMPDGRPFELYLDASDVARAAVLRQRDSPGGAPRVIGAVARSFEDVATRWSAFEREFFAWKEGVAAASKWTEGSVVFTFFDHENIERAESVLRNRRATKQLMAWVAETQDTLANAPRAWIAGKANVLADAGSRAPWQSHVASRLAIPASSARPVRDFIEKLFTYPGDLPQKIEQRRRGMAPLRPPGGRAGMGGAQPAADAPPRQPGGHAGPDEAHQLAAEAPDRPDCRDIPVPSTPSSPTTTETLLPDIPVYMEEHMGRAVAQLRRRDRDLVDIGGTFGKHFLEVGSGHEILTRCVREKGLTVMDPVDKKTGWDLTSRSDMQRLRTMIREERSFGDMVVPSPARARIHATPGFFFVDLDGCRCGMVATAADTLIRKFWRWLTNAVWLWPLAMRCTGGHEHAKVEGRLTTATATYPRQLGVAYAARLAKAPEFMATPRAALAPCRHQKQDAQVTRRSALDGMHLDWPLGATAGELDVSRRAAPMRGAEHYQGADADEIYARQREHLAAQKIPATKVTYKYARDGSEFYTAHFRDPVFDIRDVGGFGRFGVGIAKPTGHRGDARNEFEVRDVDYVSSLATWRPVFATFVPEDVHCWNAIVVHEELVRRHARQFAVWPPRLFGYRAGVFLEPSETTEKLVNLAIRYFWSGENWADQKPITAVTVYRGIEQLDASDCKYTGLLMWELESGIAGEYHVGDAWLQGERRIVSLEPGQRVVFRNANAVVEYPCEDGEAFGDHRETLERLGVPVPSSLRIVGFSGALTALGIDRGKLLTMYKTGPDTRAPAWLLLSLAGLVEGEGSDGSTLPLWRPIGDNALMDEVRHKASLCAYARALSQDKLESLQPHACLTLLDVVVARRPKRCRLPPTGGAKWDDVSFRVTLCWGDDDNLTLEKYEVGGAAATASATSHLDVYSLYGAALFLGPGQSASGGIDYVNITGEPNDIDENALRRLSKRSGLDLKDLHQAHGVLGQYRFYG</sequence>
<organism evidence="9 10">
    <name type="scientific">Prorocentrum cordatum</name>
    <dbReference type="NCBI Taxonomy" id="2364126"/>
    <lineage>
        <taxon>Eukaryota</taxon>
        <taxon>Sar</taxon>
        <taxon>Alveolata</taxon>
        <taxon>Dinophyceae</taxon>
        <taxon>Prorocentrales</taxon>
        <taxon>Prorocentraceae</taxon>
        <taxon>Prorocentrum</taxon>
    </lineage>
</organism>
<keyword evidence="5" id="KW-0378">Hydrolase</keyword>
<gene>
    <name evidence="9" type="ORF">PCOR1329_LOCUS70701</name>
</gene>
<feature type="region of interest" description="Disordered" evidence="7">
    <location>
        <begin position="68"/>
        <end position="94"/>
    </location>
</feature>
<dbReference type="SUPFAM" id="SSF56672">
    <property type="entry name" value="DNA/RNA polymerases"/>
    <property type="match status" value="1"/>
</dbReference>
<keyword evidence="3" id="KW-0540">Nuclease</keyword>
<dbReference type="EMBL" id="CAUYUJ010019358">
    <property type="protein sequence ID" value="CAK0890458.1"/>
    <property type="molecule type" value="Genomic_DNA"/>
</dbReference>
<feature type="compositionally biased region" description="Basic and acidic residues" evidence="7">
    <location>
        <begin position="662"/>
        <end position="681"/>
    </location>
</feature>
<evidence type="ECO:0000256" key="2">
    <source>
        <dbReference type="ARBA" id="ARBA00022695"/>
    </source>
</evidence>
<dbReference type="Gene3D" id="3.10.10.10">
    <property type="entry name" value="HIV Type 1 Reverse Transcriptase, subunit A, domain 1"/>
    <property type="match status" value="1"/>
</dbReference>
<evidence type="ECO:0000259" key="8">
    <source>
        <dbReference type="Pfam" id="PF17917"/>
    </source>
</evidence>
<keyword evidence="1" id="KW-0808">Transferase</keyword>
<dbReference type="InterPro" id="IPR043502">
    <property type="entry name" value="DNA/RNA_pol_sf"/>
</dbReference>
<name>A0ABN9WYY0_9DINO</name>
<keyword evidence="10" id="KW-1185">Reference proteome</keyword>
<feature type="non-terminal residue" evidence="9">
    <location>
        <position position="1425"/>
    </location>
</feature>
<reference evidence="9" key="1">
    <citation type="submission" date="2023-10" db="EMBL/GenBank/DDBJ databases">
        <authorList>
            <person name="Chen Y."/>
            <person name="Shah S."/>
            <person name="Dougan E. K."/>
            <person name="Thang M."/>
            <person name="Chan C."/>
        </authorList>
    </citation>
    <scope>NUCLEOTIDE SEQUENCE [LARGE SCALE GENOMIC DNA]</scope>
</reference>
<dbReference type="InterPro" id="IPR041373">
    <property type="entry name" value="RT_RNaseH"/>
</dbReference>
<evidence type="ECO:0000256" key="6">
    <source>
        <dbReference type="ARBA" id="ARBA00022918"/>
    </source>
</evidence>
<feature type="non-terminal residue" evidence="9">
    <location>
        <position position="1"/>
    </location>
</feature>
<dbReference type="Pfam" id="PF17917">
    <property type="entry name" value="RT_RNaseH"/>
    <property type="match status" value="1"/>
</dbReference>
<keyword evidence="2" id="KW-0548">Nucleotidyltransferase</keyword>
<evidence type="ECO:0000256" key="5">
    <source>
        <dbReference type="ARBA" id="ARBA00022801"/>
    </source>
</evidence>
<keyword evidence="4" id="KW-0255">Endonuclease</keyword>
<evidence type="ECO:0000313" key="10">
    <source>
        <dbReference type="Proteomes" id="UP001189429"/>
    </source>
</evidence>
<evidence type="ECO:0000313" key="9">
    <source>
        <dbReference type="EMBL" id="CAK0890458.1"/>
    </source>
</evidence>
<keyword evidence="6" id="KW-0695">RNA-directed DNA polymerase</keyword>
<evidence type="ECO:0000256" key="1">
    <source>
        <dbReference type="ARBA" id="ARBA00022679"/>
    </source>
</evidence>
<feature type="region of interest" description="Disordered" evidence="7">
    <location>
        <begin position="630"/>
        <end position="702"/>
    </location>
</feature>